<dbReference type="GO" id="GO:0006015">
    <property type="term" value="P:5-phosphoribose 1-diphosphate biosynthetic process"/>
    <property type="evidence" value="ECO:0007669"/>
    <property type="project" value="TreeGrafter"/>
</dbReference>
<dbReference type="Pfam" id="PF00156">
    <property type="entry name" value="Pribosyltran"/>
    <property type="match status" value="1"/>
</dbReference>
<dbReference type="InterPro" id="IPR000836">
    <property type="entry name" value="PRTase_dom"/>
</dbReference>
<dbReference type="InterPro" id="IPR005946">
    <property type="entry name" value="Rib-P_diPkinase"/>
</dbReference>
<dbReference type="PANTHER" id="PTHR10210">
    <property type="entry name" value="RIBOSE-PHOSPHATE DIPHOSPHOKINASE FAMILY MEMBER"/>
    <property type="match status" value="1"/>
</dbReference>
<accession>A0A1F7K9V0</accession>
<dbReference type="EC" id="2.7.6.1" evidence="1"/>
<keyword evidence="5" id="KW-0067">ATP-binding</keyword>
<dbReference type="InterPro" id="IPR029057">
    <property type="entry name" value="PRTase-like"/>
</dbReference>
<dbReference type="Proteomes" id="UP000178450">
    <property type="component" value="Unassembled WGS sequence"/>
</dbReference>
<evidence type="ECO:0000313" key="8">
    <source>
        <dbReference type="EMBL" id="OGK64639.1"/>
    </source>
</evidence>
<dbReference type="AlphaFoldDB" id="A0A1F7K9V0"/>
<keyword evidence="3" id="KW-0547">Nucleotide-binding</keyword>
<evidence type="ECO:0000259" key="7">
    <source>
        <dbReference type="Pfam" id="PF00156"/>
    </source>
</evidence>
<dbReference type="GO" id="GO:0004749">
    <property type="term" value="F:ribose phosphate diphosphokinase activity"/>
    <property type="evidence" value="ECO:0007669"/>
    <property type="project" value="UniProtKB-EC"/>
</dbReference>
<dbReference type="GO" id="GO:0005524">
    <property type="term" value="F:ATP binding"/>
    <property type="evidence" value="ECO:0007669"/>
    <property type="project" value="UniProtKB-KW"/>
</dbReference>
<dbReference type="GO" id="GO:0006164">
    <property type="term" value="P:purine nucleotide biosynthetic process"/>
    <property type="evidence" value="ECO:0007669"/>
    <property type="project" value="TreeGrafter"/>
</dbReference>
<dbReference type="GO" id="GO:0005737">
    <property type="term" value="C:cytoplasm"/>
    <property type="evidence" value="ECO:0007669"/>
    <property type="project" value="TreeGrafter"/>
</dbReference>
<dbReference type="CDD" id="cd06223">
    <property type="entry name" value="PRTases_typeI"/>
    <property type="match status" value="1"/>
</dbReference>
<evidence type="ECO:0000256" key="1">
    <source>
        <dbReference type="ARBA" id="ARBA00013247"/>
    </source>
</evidence>
<evidence type="ECO:0000256" key="3">
    <source>
        <dbReference type="ARBA" id="ARBA00022741"/>
    </source>
</evidence>
<comment type="caution">
    <text evidence="8">The sequence shown here is derived from an EMBL/GenBank/DDBJ whole genome shotgun (WGS) entry which is preliminary data.</text>
</comment>
<comment type="catalytic activity">
    <reaction evidence="6">
        <text>D-ribose 5-phosphate + ATP = 5-phospho-alpha-D-ribose 1-diphosphate + AMP + H(+)</text>
        <dbReference type="Rhea" id="RHEA:15609"/>
        <dbReference type="ChEBI" id="CHEBI:15378"/>
        <dbReference type="ChEBI" id="CHEBI:30616"/>
        <dbReference type="ChEBI" id="CHEBI:58017"/>
        <dbReference type="ChEBI" id="CHEBI:78346"/>
        <dbReference type="ChEBI" id="CHEBI:456215"/>
        <dbReference type="EC" id="2.7.6.1"/>
    </reaction>
</comment>
<dbReference type="GO" id="GO:0000287">
    <property type="term" value="F:magnesium ion binding"/>
    <property type="evidence" value="ECO:0007669"/>
    <property type="project" value="InterPro"/>
</dbReference>
<feature type="domain" description="Phosphoribosyltransferase" evidence="7">
    <location>
        <begin position="285"/>
        <end position="334"/>
    </location>
</feature>
<reference evidence="8 9" key="1">
    <citation type="journal article" date="2016" name="Nat. Commun.">
        <title>Thousands of microbial genomes shed light on interconnected biogeochemical processes in an aquifer system.</title>
        <authorList>
            <person name="Anantharaman K."/>
            <person name="Brown C.T."/>
            <person name="Hug L.A."/>
            <person name="Sharon I."/>
            <person name="Castelle C.J."/>
            <person name="Probst A.J."/>
            <person name="Thomas B.C."/>
            <person name="Singh A."/>
            <person name="Wilkins M.J."/>
            <person name="Karaoz U."/>
            <person name="Brodie E.L."/>
            <person name="Williams K.H."/>
            <person name="Hubbard S.S."/>
            <person name="Banfield J.F."/>
        </authorList>
    </citation>
    <scope>NUCLEOTIDE SEQUENCE [LARGE SCALE GENOMIC DNA]</scope>
</reference>
<evidence type="ECO:0000256" key="4">
    <source>
        <dbReference type="ARBA" id="ARBA00022777"/>
    </source>
</evidence>
<dbReference type="Gene3D" id="3.40.50.2020">
    <property type="match status" value="2"/>
</dbReference>
<keyword evidence="2" id="KW-0808">Transferase</keyword>
<protein>
    <recommendedName>
        <fullName evidence="1">ribose-phosphate diphosphokinase</fullName>
        <ecNumber evidence="1">2.7.6.1</ecNumber>
    </recommendedName>
</protein>
<dbReference type="GO" id="GO:0016301">
    <property type="term" value="F:kinase activity"/>
    <property type="evidence" value="ECO:0007669"/>
    <property type="project" value="UniProtKB-KW"/>
</dbReference>
<dbReference type="GO" id="GO:0002189">
    <property type="term" value="C:ribose phosphate diphosphokinase complex"/>
    <property type="evidence" value="ECO:0007669"/>
    <property type="project" value="TreeGrafter"/>
</dbReference>
<evidence type="ECO:0000256" key="2">
    <source>
        <dbReference type="ARBA" id="ARBA00022679"/>
    </source>
</evidence>
<evidence type="ECO:0000256" key="5">
    <source>
        <dbReference type="ARBA" id="ARBA00022840"/>
    </source>
</evidence>
<dbReference type="EMBL" id="MGBG01000018">
    <property type="protein sequence ID" value="OGK64639.1"/>
    <property type="molecule type" value="Genomic_DNA"/>
</dbReference>
<organism evidence="8 9">
    <name type="scientific">Candidatus Roizmanbacteria bacterium RIFOXYA1_FULL_41_12</name>
    <dbReference type="NCBI Taxonomy" id="1802082"/>
    <lineage>
        <taxon>Bacteria</taxon>
        <taxon>Candidatus Roizmaniibacteriota</taxon>
    </lineage>
</organism>
<evidence type="ECO:0000313" key="9">
    <source>
        <dbReference type="Proteomes" id="UP000178450"/>
    </source>
</evidence>
<proteinExistence type="predicted"/>
<keyword evidence="4" id="KW-0418">Kinase</keyword>
<sequence length="418" mass="46969">MNVEKGLDFSSVTQPNSLLPPEIQNRPLDDRFSSWEKLVLSQRLCDLRDSFPECRLPYNQSFNLQKNATFVQYPDYEFTLMVRDKELCELFNGTGSIHIVGRAQTANEVLCVCNLLSLIRSHGRFPPVTYVTSYFPLQRGDRYQQQKLTVSNQQQVAFDKYIQDKDTANGSEVAFTEMMPLAELIARLGNLGTKRIIQIDSHSPVFSFLALKEGLHVVDLSAIPLMFRAGIEAGLFTHQEQYIPVVGDDGAREMGLLGKEILTDLGFDCTDLLQGEKVKTLTSKEVSFNEKELTAVKGRIAVIVEDIISTGGTMLETYVKLKAAGAKKVIILATYPIFAKEALNNLNLSDLFIITTDGRTPVKDISQASNIIQVPILKHLDTIAEFDQKNGNYWDPESQDYLRKLGFCLAPWQTHCDN</sequence>
<dbReference type="SUPFAM" id="SSF53271">
    <property type="entry name" value="PRTase-like"/>
    <property type="match status" value="1"/>
</dbReference>
<evidence type="ECO:0000256" key="6">
    <source>
        <dbReference type="ARBA" id="ARBA00049535"/>
    </source>
</evidence>
<name>A0A1F7K9V0_9BACT</name>
<gene>
    <name evidence="8" type="ORF">A2209_03560</name>
</gene>
<dbReference type="PANTHER" id="PTHR10210:SF32">
    <property type="entry name" value="RIBOSE-PHOSPHATE PYROPHOSPHOKINASE 2"/>
    <property type="match status" value="1"/>
</dbReference>